<evidence type="ECO:0000313" key="1">
    <source>
        <dbReference type="EMBL" id="KZX12208.1"/>
    </source>
</evidence>
<comment type="caution">
    <text evidence="1">The sequence shown here is derived from an EMBL/GenBank/DDBJ whole genome shotgun (WGS) entry which is preliminary data.</text>
</comment>
<sequence length="158" mass="17989">MESNESGVETYKNNLSNGYKLEIKEDTNSKGIKKEDMYGSIMKCTVDGKNYIITCYNPVDKSKEVSPANMVLYDVSDIKVHPGVKPVQCAYQSDENTFPKIMTQTDNPYDLKTLSNMNRTGNLNASSIQQYFPPTYTDACKEIKERDDAYLLNRYYGI</sequence>
<organism evidence="1 2">
    <name type="scientific">Methanobrevibacter oralis</name>
    <dbReference type="NCBI Taxonomy" id="66851"/>
    <lineage>
        <taxon>Archaea</taxon>
        <taxon>Methanobacteriati</taxon>
        <taxon>Methanobacteriota</taxon>
        <taxon>Methanomada group</taxon>
        <taxon>Methanobacteria</taxon>
        <taxon>Methanobacteriales</taxon>
        <taxon>Methanobacteriaceae</taxon>
        <taxon>Methanobrevibacter</taxon>
    </lineage>
</organism>
<keyword evidence="2" id="KW-1185">Reference proteome</keyword>
<dbReference type="STRING" id="66851.MBORA_12840"/>
<reference evidence="2" key="1">
    <citation type="journal article" date="2016" name="Genome Announc.">
        <title>Draft Genome Sequences of Methanobrevibacter curvatus DSM11111, Methanobrevibacter cuticularis DSM11139, Methanobrevibacter filiformis DSM11501, and Methanobrevibacter oralis DSM7256.</title>
        <authorList>
            <person name="Poehlein A."/>
            <person name="Seedorf H."/>
        </authorList>
    </citation>
    <scope>NUCLEOTIDE SEQUENCE [LARGE SCALE GENOMIC DNA]</scope>
    <source>
        <strain evidence="2">DSM 7256 / JCM 30027 / ZR</strain>
    </source>
</reference>
<proteinExistence type="predicted"/>
<accession>A0A166ALV7</accession>
<gene>
    <name evidence="1" type="ORF">MBORA_12840</name>
</gene>
<dbReference type="EMBL" id="LWMU01000073">
    <property type="protein sequence ID" value="KZX12208.1"/>
    <property type="molecule type" value="Genomic_DNA"/>
</dbReference>
<dbReference type="AlphaFoldDB" id="A0A166ALV7"/>
<dbReference type="OrthoDB" id="77302at2157"/>
<name>A0A166ALV7_METOA</name>
<dbReference type="PATRIC" id="fig|66851.6.peg.1395"/>
<evidence type="ECO:0000313" key="2">
    <source>
        <dbReference type="Proteomes" id="UP000077428"/>
    </source>
</evidence>
<protein>
    <submittedName>
        <fullName evidence="1">Uncharacterized protein</fullName>
    </submittedName>
</protein>
<dbReference type="Proteomes" id="UP000077428">
    <property type="component" value="Unassembled WGS sequence"/>
</dbReference>
<dbReference type="RefSeq" id="WP_042693685.1">
    <property type="nucleotide sequence ID" value="NZ_CABMAB010000025.1"/>
</dbReference>